<dbReference type="CDD" id="cd23678">
    <property type="entry name" value="RESC5"/>
    <property type="match status" value="1"/>
</dbReference>
<proteinExistence type="inferred from homology"/>
<dbReference type="AlphaFoldDB" id="S9VGZ5"/>
<feature type="domain" description="RNA-editing substrate-binding complex 5 protein" evidence="3">
    <location>
        <begin position="6"/>
        <end position="300"/>
    </location>
</feature>
<dbReference type="InterPro" id="IPR033199">
    <property type="entry name" value="DDAH-like"/>
</dbReference>
<gene>
    <name evidence="4" type="ORF">ADEAN_000520300</name>
</gene>
<dbReference type="PANTHER" id="PTHR12737:SF9">
    <property type="entry name" value="DIMETHYLARGININASE"/>
    <property type="match status" value="1"/>
</dbReference>
<protein>
    <recommendedName>
        <fullName evidence="3">RNA-editing substrate-binding complex 5 protein domain-containing protein</fullName>
    </recommendedName>
</protein>
<organism evidence="4 5">
    <name type="scientific">Angomonas deanei</name>
    <dbReference type="NCBI Taxonomy" id="59799"/>
    <lineage>
        <taxon>Eukaryota</taxon>
        <taxon>Discoba</taxon>
        <taxon>Euglenozoa</taxon>
        <taxon>Kinetoplastea</taxon>
        <taxon>Metakinetoplastina</taxon>
        <taxon>Trypanosomatida</taxon>
        <taxon>Trypanosomatidae</taxon>
        <taxon>Strigomonadinae</taxon>
        <taxon>Angomonas</taxon>
    </lineage>
</organism>
<name>S9VGZ5_9TRYP</name>
<evidence type="ECO:0000256" key="1">
    <source>
        <dbReference type="ARBA" id="ARBA00008532"/>
    </source>
</evidence>
<accession>S9VGZ5</accession>
<evidence type="ECO:0000313" key="5">
    <source>
        <dbReference type="Proteomes" id="UP000515908"/>
    </source>
</evidence>
<comment type="similarity">
    <text evidence="1">Belongs to the DDAH family.</text>
</comment>
<keyword evidence="5" id="KW-1185">Reference proteome</keyword>
<reference evidence="4 5" key="1">
    <citation type="submission" date="2020-08" db="EMBL/GenBank/DDBJ databases">
        <authorList>
            <person name="Newling K."/>
            <person name="Davey J."/>
            <person name="Forrester S."/>
        </authorList>
    </citation>
    <scope>NUCLEOTIDE SEQUENCE [LARGE SCALE GENOMIC DNA]</scope>
    <source>
        <strain evidence="5">Crithidia deanei Carvalho (ATCC PRA-265)</strain>
    </source>
</reference>
<dbReference type="Pfam" id="PF26170">
    <property type="entry name" value="RESC5"/>
    <property type="match status" value="1"/>
</dbReference>
<dbReference type="InterPro" id="IPR058722">
    <property type="entry name" value="RESC5"/>
</dbReference>
<dbReference type="GO" id="GO:0016403">
    <property type="term" value="F:dimethylargininase activity"/>
    <property type="evidence" value="ECO:0007669"/>
    <property type="project" value="TreeGrafter"/>
</dbReference>
<dbReference type="EMBL" id="LR877153">
    <property type="protein sequence ID" value="CAD2217723.1"/>
    <property type="molecule type" value="Genomic_DNA"/>
</dbReference>
<dbReference type="Proteomes" id="UP000515908">
    <property type="component" value="Chromosome 09"/>
</dbReference>
<keyword evidence="2" id="KW-0378">Hydrolase</keyword>
<evidence type="ECO:0000313" key="4">
    <source>
        <dbReference type="EMBL" id="CAD2217723.1"/>
    </source>
</evidence>
<sequence length="314" mass="34688">MRSSLALRAVHVFVRAPHYKSIPTASPNGTVINRDMLVHQFRDYYKCLQHSQLVDSIHLMGERSGTDSMKVADIAVQVNSTLLSVPLTGLEHRATEFRDTMQYIRSAGGPTSMGAQLMDNEGCRIHSGDVVRLPKGIAVGHGPRTNLTALEILKDLYEVRDTDDGAALFDVITLEQEGDAPPLGDYFGFAGDDILIAWKDEHGLLAVDQYQQSAGENMQVVYVEPGCHFFSFYGVDYTNEILVQRGFDRSMDSMAAAGLLPIPVNWSEFEKLGISMRSATLPVKFIEPGNSGSPLLSKAKKGRENRWQSRLIKG</sequence>
<evidence type="ECO:0000256" key="2">
    <source>
        <dbReference type="ARBA" id="ARBA00022801"/>
    </source>
</evidence>
<dbReference type="GO" id="GO:0045429">
    <property type="term" value="P:positive regulation of nitric oxide biosynthetic process"/>
    <property type="evidence" value="ECO:0007669"/>
    <property type="project" value="TreeGrafter"/>
</dbReference>
<dbReference type="PANTHER" id="PTHR12737">
    <property type="entry name" value="DIMETHYLARGININE DIMETHYLAMINOHYDROLASE"/>
    <property type="match status" value="1"/>
</dbReference>
<dbReference type="SUPFAM" id="SSF55909">
    <property type="entry name" value="Pentein"/>
    <property type="match status" value="1"/>
</dbReference>
<dbReference type="GO" id="GO:0006525">
    <property type="term" value="P:arginine metabolic process"/>
    <property type="evidence" value="ECO:0007669"/>
    <property type="project" value="TreeGrafter"/>
</dbReference>
<dbReference type="OrthoDB" id="269556at2759"/>
<evidence type="ECO:0000259" key="3">
    <source>
        <dbReference type="Pfam" id="PF26170"/>
    </source>
</evidence>
<dbReference type="GO" id="GO:0016597">
    <property type="term" value="F:amino acid binding"/>
    <property type="evidence" value="ECO:0007669"/>
    <property type="project" value="TreeGrafter"/>
</dbReference>
<dbReference type="GO" id="GO:0000052">
    <property type="term" value="P:citrulline metabolic process"/>
    <property type="evidence" value="ECO:0007669"/>
    <property type="project" value="TreeGrafter"/>
</dbReference>
<dbReference type="VEuPathDB" id="TriTrypDB:ADEAN_000520300"/>
<dbReference type="Gene3D" id="3.75.10.10">
    <property type="entry name" value="L-arginine/glycine Amidinotransferase, Chain A"/>
    <property type="match status" value="1"/>
</dbReference>